<name>A0AAV4JMQ0_9GAST</name>
<accession>A0AAV4JMQ0</accession>
<evidence type="ECO:0000313" key="1">
    <source>
        <dbReference type="EMBL" id="GFS22661.1"/>
    </source>
</evidence>
<evidence type="ECO:0000313" key="2">
    <source>
        <dbReference type="Proteomes" id="UP000762676"/>
    </source>
</evidence>
<organism evidence="1 2">
    <name type="scientific">Elysia marginata</name>
    <dbReference type="NCBI Taxonomy" id="1093978"/>
    <lineage>
        <taxon>Eukaryota</taxon>
        <taxon>Metazoa</taxon>
        <taxon>Spiralia</taxon>
        <taxon>Lophotrochozoa</taxon>
        <taxon>Mollusca</taxon>
        <taxon>Gastropoda</taxon>
        <taxon>Heterobranchia</taxon>
        <taxon>Euthyneura</taxon>
        <taxon>Panpulmonata</taxon>
        <taxon>Sacoglossa</taxon>
        <taxon>Placobranchoidea</taxon>
        <taxon>Plakobranchidae</taxon>
        <taxon>Elysia</taxon>
    </lineage>
</organism>
<sequence>MNYLSLKKFVLRTPVAPMDQTCKDRIMKLIPPHLLEGPRLQTILAGLMEEINDLFNKSIQMSNIQHILIKPEVKGLEHEKAGPPPTEPLGLNFMRPWHDQYQERRTRLKNNLHILQPTHSAILELCQTKLLSNKLVDISDYSGVGLGGGSPIGYAVCPCSLFYIDNLGPL</sequence>
<reference evidence="1 2" key="1">
    <citation type="journal article" date="2021" name="Elife">
        <title>Chloroplast acquisition without the gene transfer in kleptoplastic sea slugs, Plakobranchus ocellatus.</title>
        <authorList>
            <person name="Maeda T."/>
            <person name="Takahashi S."/>
            <person name="Yoshida T."/>
            <person name="Shimamura S."/>
            <person name="Takaki Y."/>
            <person name="Nagai Y."/>
            <person name="Toyoda A."/>
            <person name="Suzuki Y."/>
            <person name="Arimoto A."/>
            <person name="Ishii H."/>
            <person name="Satoh N."/>
            <person name="Nishiyama T."/>
            <person name="Hasebe M."/>
            <person name="Maruyama T."/>
            <person name="Minagawa J."/>
            <person name="Obokata J."/>
            <person name="Shigenobu S."/>
        </authorList>
    </citation>
    <scope>NUCLEOTIDE SEQUENCE [LARGE SCALE GENOMIC DNA]</scope>
</reference>
<dbReference type="EMBL" id="BMAT01006939">
    <property type="protein sequence ID" value="GFS22661.1"/>
    <property type="molecule type" value="Genomic_DNA"/>
</dbReference>
<dbReference type="AlphaFoldDB" id="A0AAV4JMQ0"/>
<gene>
    <name evidence="1" type="ORF">ElyMa_003369600</name>
</gene>
<dbReference type="Proteomes" id="UP000762676">
    <property type="component" value="Unassembled WGS sequence"/>
</dbReference>
<comment type="caution">
    <text evidence="1">The sequence shown here is derived from an EMBL/GenBank/DDBJ whole genome shotgun (WGS) entry which is preliminary data.</text>
</comment>
<protein>
    <submittedName>
        <fullName evidence="1">Dynein heavy chain 12, axonemal-like</fullName>
    </submittedName>
</protein>
<proteinExistence type="predicted"/>
<keyword evidence="2" id="KW-1185">Reference proteome</keyword>